<dbReference type="Proteomes" id="UP001597229">
    <property type="component" value="Unassembled WGS sequence"/>
</dbReference>
<proteinExistence type="inferred from homology"/>
<dbReference type="EMBL" id="JBHTLX010000012">
    <property type="protein sequence ID" value="MFD1248132.1"/>
    <property type="molecule type" value="Genomic_DNA"/>
</dbReference>
<dbReference type="Gene3D" id="1.10.287.1060">
    <property type="entry name" value="ESAT-6-like"/>
    <property type="match status" value="1"/>
</dbReference>
<evidence type="ECO:0000313" key="3">
    <source>
        <dbReference type="Proteomes" id="UP001597229"/>
    </source>
</evidence>
<dbReference type="SUPFAM" id="SSF140453">
    <property type="entry name" value="EsxAB dimer-like"/>
    <property type="match status" value="1"/>
</dbReference>
<dbReference type="Pfam" id="PF06013">
    <property type="entry name" value="WXG100"/>
    <property type="match status" value="1"/>
</dbReference>
<dbReference type="InterPro" id="IPR036689">
    <property type="entry name" value="ESAT-6-like_sf"/>
</dbReference>
<evidence type="ECO:0000313" key="2">
    <source>
        <dbReference type="EMBL" id="MFD1248132.1"/>
    </source>
</evidence>
<dbReference type="RefSeq" id="WP_367919371.1">
    <property type="nucleotide sequence ID" value="NZ_BAABAC010000022.1"/>
</dbReference>
<sequence length="100" mass="11667">MTDNLDALRVNHAALDTAAENMYATVKRMDESLNSLESDLEPYRREWSGEQQQSYTQAKQAWDFAMQEMRDLLDKSKETVYQSNAEYQAADRRGANRFIH</sequence>
<protein>
    <recommendedName>
        <fullName evidence="1">ESAT-6-like protein</fullName>
    </recommendedName>
</protein>
<gene>
    <name evidence="2" type="ORF">ACFQ3F_10065</name>
</gene>
<dbReference type="InterPro" id="IPR010310">
    <property type="entry name" value="T7SS_ESAT-6-like"/>
</dbReference>
<keyword evidence="3" id="KW-1185">Reference proteome</keyword>
<evidence type="ECO:0000256" key="1">
    <source>
        <dbReference type="RuleBase" id="RU362001"/>
    </source>
</evidence>
<name>A0ABW3W1L1_9ACTN</name>
<organism evidence="2 3">
    <name type="scientific">Nocardioides ginsengisoli</name>
    <dbReference type="NCBI Taxonomy" id="363868"/>
    <lineage>
        <taxon>Bacteria</taxon>
        <taxon>Bacillati</taxon>
        <taxon>Actinomycetota</taxon>
        <taxon>Actinomycetes</taxon>
        <taxon>Propionibacteriales</taxon>
        <taxon>Nocardioidaceae</taxon>
        <taxon>Nocardioides</taxon>
    </lineage>
</organism>
<dbReference type="NCBIfam" id="TIGR03930">
    <property type="entry name" value="WXG100_ESAT6"/>
    <property type="match status" value="1"/>
</dbReference>
<accession>A0ABW3W1L1</accession>
<reference evidence="3" key="1">
    <citation type="journal article" date="2019" name="Int. J. Syst. Evol. Microbiol.">
        <title>The Global Catalogue of Microorganisms (GCM) 10K type strain sequencing project: providing services to taxonomists for standard genome sequencing and annotation.</title>
        <authorList>
            <consortium name="The Broad Institute Genomics Platform"/>
            <consortium name="The Broad Institute Genome Sequencing Center for Infectious Disease"/>
            <person name="Wu L."/>
            <person name="Ma J."/>
        </authorList>
    </citation>
    <scope>NUCLEOTIDE SEQUENCE [LARGE SCALE GENOMIC DNA]</scope>
    <source>
        <strain evidence="3">CCUG 52478</strain>
    </source>
</reference>
<comment type="similarity">
    <text evidence="1">Belongs to the WXG100 family.</text>
</comment>
<comment type="caution">
    <text evidence="2">The sequence shown here is derived from an EMBL/GenBank/DDBJ whole genome shotgun (WGS) entry which is preliminary data.</text>
</comment>